<dbReference type="GO" id="GO:0006825">
    <property type="term" value="P:copper ion transport"/>
    <property type="evidence" value="ECO:0007669"/>
    <property type="project" value="InterPro"/>
</dbReference>
<gene>
    <name evidence="9" type="ORF">SAMN04488107_4028</name>
</gene>
<keyword evidence="10" id="KW-1185">Reference proteome</keyword>
<sequence length="215" mass="20821">MSPAVARSPAPPARLLATVVLVLGLLLAAPGTASAHTALRATEPTADTSVTTAPQAVTLTFSASVLGGEVTVAGPDGTSVGSGPVAHDGAVLTAPVTLTAAGRHTVTWSAVSDDGHTLEGTFGFEFAPAAPIPSSAAPTTTPPTTAPPTTAPPTTAPPTTAPPTPTPDEAAPATGTDTASASSDDGGLPGWVLPAVAVALLAVGAVVVLRLRRRG</sequence>
<dbReference type="PANTHER" id="PTHR34820:SF4">
    <property type="entry name" value="INNER MEMBRANE PROTEIN YEBZ"/>
    <property type="match status" value="1"/>
</dbReference>
<evidence type="ECO:0000313" key="10">
    <source>
        <dbReference type="Proteomes" id="UP000198386"/>
    </source>
</evidence>
<evidence type="ECO:0000256" key="2">
    <source>
        <dbReference type="ARBA" id="ARBA00022723"/>
    </source>
</evidence>
<evidence type="ECO:0000256" key="3">
    <source>
        <dbReference type="ARBA" id="ARBA00022729"/>
    </source>
</evidence>
<comment type="subcellular location">
    <subcellularLocation>
        <location evidence="1">Cell envelope</location>
    </subcellularLocation>
</comment>
<keyword evidence="6" id="KW-0472">Membrane</keyword>
<evidence type="ECO:0000256" key="7">
    <source>
        <dbReference type="SAM" id="SignalP"/>
    </source>
</evidence>
<evidence type="ECO:0000256" key="6">
    <source>
        <dbReference type="SAM" id="Phobius"/>
    </source>
</evidence>
<dbReference type="Proteomes" id="UP000198386">
    <property type="component" value="Unassembled WGS sequence"/>
</dbReference>
<accession>A0A239HUU3</accession>
<dbReference type="InterPro" id="IPR007348">
    <property type="entry name" value="CopC_dom"/>
</dbReference>
<keyword evidence="3 7" id="KW-0732">Signal</keyword>
<dbReference type="GO" id="GO:0005507">
    <property type="term" value="F:copper ion binding"/>
    <property type="evidence" value="ECO:0007669"/>
    <property type="project" value="InterPro"/>
</dbReference>
<dbReference type="GO" id="GO:0046688">
    <property type="term" value="P:response to copper ion"/>
    <property type="evidence" value="ECO:0007669"/>
    <property type="project" value="InterPro"/>
</dbReference>
<dbReference type="Pfam" id="PF04234">
    <property type="entry name" value="CopC"/>
    <property type="match status" value="1"/>
</dbReference>
<dbReference type="InterPro" id="IPR014755">
    <property type="entry name" value="Cu-Rt/internalin_Ig-like"/>
</dbReference>
<dbReference type="RefSeq" id="WP_176450109.1">
    <property type="nucleotide sequence ID" value="NZ_FZOH01000009.1"/>
</dbReference>
<dbReference type="PANTHER" id="PTHR34820">
    <property type="entry name" value="INNER MEMBRANE PROTEIN YEBZ"/>
    <property type="match status" value="1"/>
</dbReference>
<proteinExistence type="predicted"/>
<organism evidence="9 10">
    <name type="scientific">Geodermatophilus saharensis</name>
    <dbReference type="NCBI Taxonomy" id="1137994"/>
    <lineage>
        <taxon>Bacteria</taxon>
        <taxon>Bacillati</taxon>
        <taxon>Actinomycetota</taxon>
        <taxon>Actinomycetes</taxon>
        <taxon>Geodermatophilales</taxon>
        <taxon>Geodermatophilaceae</taxon>
        <taxon>Geodermatophilus</taxon>
    </lineage>
</organism>
<feature type="compositionally biased region" description="Pro residues" evidence="5">
    <location>
        <begin position="140"/>
        <end position="166"/>
    </location>
</feature>
<name>A0A239HUU3_9ACTN</name>
<dbReference type="InterPro" id="IPR014756">
    <property type="entry name" value="Ig_E-set"/>
</dbReference>
<evidence type="ECO:0000256" key="4">
    <source>
        <dbReference type="ARBA" id="ARBA00023008"/>
    </source>
</evidence>
<feature type="compositionally biased region" description="Low complexity" evidence="5">
    <location>
        <begin position="167"/>
        <end position="179"/>
    </location>
</feature>
<dbReference type="GO" id="GO:0005886">
    <property type="term" value="C:plasma membrane"/>
    <property type="evidence" value="ECO:0007669"/>
    <property type="project" value="TreeGrafter"/>
</dbReference>
<dbReference type="EMBL" id="FZOH01000009">
    <property type="protein sequence ID" value="SNS85022.1"/>
    <property type="molecule type" value="Genomic_DNA"/>
</dbReference>
<evidence type="ECO:0000256" key="1">
    <source>
        <dbReference type="ARBA" id="ARBA00004196"/>
    </source>
</evidence>
<dbReference type="GO" id="GO:0030313">
    <property type="term" value="C:cell envelope"/>
    <property type="evidence" value="ECO:0007669"/>
    <property type="project" value="UniProtKB-SubCell"/>
</dbReference>
<keyword evidence="6" id="KW-0812">Transmembrane</keyword>
<evidence type="ECO:0000313" key="9">
    <source>
        <dbReference type="EMBL" id="SNS85022.1"/>
    </source>
</evidence>
<keyword evidence="6" id="KW-1133">Transmembrane helix</keyword>
<feature type="compositionally biased region" description="Low complexity" evidence="5">
    <location>
        <begin position="129"/>
        <end position="139"/>
    </location>
</feature>
<evidence type="ECO:0000256" key="5">
    <source>
        <dbReference type="SAM" id="MobiDB-lite"/>
    </source>
</evidence>
<protein>
    <recommendedName>
        <fullName evidence="8">CopC domain-containing protein</fullName>
    </recommendedName>
</protein>
<keyword evidence="4" id="KW-0186">Copper</keyword>
<feature type="signal peptide" evidence="7">
    <location>
        <begin position="1"/>
        <end position="35"/>
    </location>
</feature>
<feature type="transmembrane region" description="Helical" evidence="6">
    <location>
        <begin position="191"/>
        <end position="211"/>
    </location>
</feature>
<dbReference type="AlphaFoldDB" id="A0A239HUU3"/>
<evidence type="ECO:0000259" key="8">
    <source>
        <dbReference type="Pfam" id="PF04234"/>
    </source>
</evidence>
<dbReference type="InterPro" id="IPR032694">
    <property type="entry name" value="CopC/D"/>
</dbReference>
<keyword evidence="2" id="KW-0479">Metal-binding</keyword>
<feature type="domain" description="CopC" evidence="8">
    <location>
        <begin position="36"/>
        <end position="125"/>
    </location>
</feature>
<feature type="chain" id="PRO_5012331066" description="CopC domain-containing protein" evidence="7">
    <location>
        <begin position="36"/>
        <end position="215"/>
    </location>
</feature>
<dbReference type="Gene3D" id="2.60.40.1220">
    <property type="match status" value="1"/>
</dbReference>
<reference evidence="10" key="1">
    <citation type="submission" date="2017-06" db="EMBL/GenBank/DDBJ databases">
        <authorList>
            <person name="Varghese N."/>
            <person name="Submissions S."/>
        </authorList>
    </citation>
    <scope>NUCLEOTIDE SEQUENCE [LARGE SCALE GENOMIC DNA]</scope>
    <source>
        <strain evidence="10">DSM 45423</strain>
    </source>
</reference>
<dbReference type="GO" id="GO:0042597">
    <property type="term" value="C:periplasmic space"/>
    <property type="evidence" value="ECO:0007669"/>
    <property type="project" value="InterPro"/>
</dbReference>
<feature type="region of interest" description="Disordered" evidence="5">
    <location>
        <begin position="129"/>
        <end position="185"/>
    </location>
</feature>
<dbReference type="SUPFAM" id="SSF81296">
    <property type="entry name" value="E set domains"/>
    <property type="match status" value="1"/>
</dbReference>